<keyword evidence="2" id="KW-1185">Reference proteome</keyword>
<evidence type="ECO:0000313" key="1">
    <source>
        <dbReference type="EMBL" id="AUF83870.1"/>
    </source>
</evidence>
<dbReference type="InterPro" id="IPR023214">
    <property type="entry name" value="HAD_sf"/>
</dbReference>
<dbReference type="Gene3D" id="3.40.50.1000">
    <property type="entry name" value="HAD superfamily/HAD-like"/>
    <property type="match status" value="1"/>
</dbReference>
<dbReference type="OrthoDB" id="388395at2"/>
<dbReference type="GO" id="GO:0005829">
    <property type="term" value="C:cytosol"/>
    <property type="evidence" value="ECO:0007669"/>
    <property type="project" value="TreeGrafter"/>
</dbReference>
<dbReference type="RefSeq" id="WP_027048254.1">
    <property type="nucleotide sequence ID" value="NZ_CP025257.1"/>
</dbReference>
<dbReference type="Pfam" id="PF08282">
    <property type="entry name" value="Hydrolase_3"/>
    <property type="match status" value="1"/>
</dbReference>
<accession>A0A2K9BVX6</accession>
<dbReference type="GO" id="GO:0016791">
    <property type="term" value="F:phosphatase activity"/>
    <property type="evidence" value="ECO:0007669"/>
    <property type="project" value="TreeGrafter"/>
</dbReference>
<dbReference type="KEGG" id="msyr:CXP39_03705"/>
<organism evidence="1 2">
    <name type="scientific">Mesoplasma syrphidae</name>
    <dbReference type="NCBI Taxonomy" id="225999"/>
    <lineage>
        <taxon>Bacteria</taxon>
        <taxon>Bacillati</taxon>
        <taxon>Mycoplasmatota</taxon>
        <taxon>Mollicutes</taxon>
        <taxon>Entomoplasmatales</taxon>
        <taxon>Entomoplasmataceae</taxon>
        <taxon>Mesoplasma</taxon>
    </lineage>
</organism>
<dbReference type="EMBL" id="CP025257">
    <property type="protein sequence ID" value="AUF83870.1"/>
    <property type="molecule type" value="Genomic_DNA"/>
</dbReference>
<reference evidence="1 2" key="1">
    <citation type="submission" date="2017-12" db="EMBL/GenBank/DDBJ databases">
        <title>Mesoplasma syrphidae YJS, Complete Genome.</title>
        <authorList>
            <person name="Knight T.F."/>
            <person name="Citino T."/>
            <person name="Rubinstein R."/>
            <person name="Neuschaefer Z."/>
        </authorList>
    </citation>
    <scope>NUCLEOTIDE SEQUENCE [LARGE SCALE GENOMIC DNA]</scope>
    <source>
        <strain evidence="1 2">YJS</strain>
    </source>
</reference>
<sequence>MLKINNDEIKIVISDFDGTLRDGHNVIVQSDDVAAIRKVINDGVYFVLNTGNLPFEMKNSIENISPISNINKYIIVSNGNAIHNYLTNECKVSTYFDNKTTNQIINKIKNLELIYDITSYDLQTIYYSSSEYRNFMIGLGLSKDAHLNRVLLTDSVLQEIEKCPKITLKNVKPKDKELVVNMIENDFPNLNIYATWFSPDGVDFSIAGPNKYQGIISLLKIINNEEKQNIGLNNVVYFGDQHNDYEVFKNLKYAIAVDNAIPEIKELAYEVTLSAQDQGVAAYLKKITI</sequence>
<dbReference type="SUPFAM" id="SSF56784">
    <property type="entry name" value="HAD-like"/>
    <property type="match status" value="1"/>
</dbReference>
<gene>
    <name evidence="1" type="ORF">CXP39_03705</name>
</gene>
<evidence type="ECO:0000313" key="2">
    <source>
        <dbReference type="Proteomes" id="UP000233419"/>
    </source>
</evidence>
<proteinExistence type="predicted"/>
<dbReference type="AlphaFoldDB" id="A0A2K9BVX6"/>
<dbReference type="Proteomes" id="UP000233419">
    <property type="component" value="Chromosome"/>
</dbReference>
<dbReference type="Gene3D" id="3.30.1240.10">
    <property type="match status" value="1"/>
</dbReference>
<dbReference type="GO" id="GO:0000287">
    <property type="term" value="F:magnesium ion binding"/>
    <property type="evidence" value="ECO:0007669"/>
    <property type="project" value="TreeGrafter"/>
</dbReference>
<dbReference type="PANTHER" id="PTHR10000:SF8">
    <property type="entry name" value="HAD SUPERFAMILY HYDROLASE-LIKE, TYPE 3"/>
    <property type="match status" value="1"/>
</dbReference>
<protein>
    <submittedName>
        <fullName evidence="1">HAD family phosphatase</fullName>
    </submittedName>
</protein>
<dbReference type="PANTHER" id="PTHR10000">
    <property type="entry name" value="PHOSPHOSERINE PHOSPHATASE"/>
    <property type="match status" value="1"/>
</dbReference>
<dbReference type="InterPro" id="IPR036412">
    <property type="entry name" value="HAD-like_sf"/>
</dbReference>
<name>A0A2K9BVX6_9MOLU</name>